<feature type="binding site" evidence="8">
    <location>
        <begin position="12"/>
        <end position="20"/>
    </location>
    <ligand>
        <name>ATP</name>
        <dbReference type="ChEBI" id="CHEBI:30616"/>
    </ligand>
</feature>
<dbReference type="NCBIfam" id="TIGR00017">
    <property type="entry name" value="cmk"/>
    <property type="match status" value="1"/>
</dbReference>
<dbReference type="GO" id="GO:0005737">
    <property type="term" value="C:cytoplasm"/>
    <property type="evidence" value="ECO:0007669"/>
    <property type="project" value="UniProtKB-SubCell"/>
</dbReference>
<dbReference type="GO" id="GO:0036431">
    <property type="term" value="F:dCMP kinase activity"/>
    <property type="evidence" value="ECO:0007669"/>
    <property type="project" value="InterPro"/>
</dbReference>
<keyword evidence="3 8" id="KW-0547">Nucleotide-binding</keyword>
<dbReference type="eggNOG" id="COG0283">
    <property type="taxonomic scope" value="Bacteria"/>
</dbReference>
<evidence type="ECO:0000256" key="4">
    <source>
        <dbReference type="ARBA" id="ARBA00022777"/>
    </source>
</evidence>
<evidence type="ECO:0000256" key="1">
    <source>
        <dbReference type="ARBA" id="ARBA00009427"/>
    </source>
</evidence>
<evidence type="ECO:0000256" key="8">
    <source>
        <dbReference type="HAMAP-Rule" id="MF_00238"/>
    </source>
</evidence>
<comment type="catalytic activity">
    <reaction evidence="7 8">
        <text>CMP + ATP = CDP + ADP</text>
        <dbReference type="Rhea" id="RHEA:11600"/>
        <dbReference type="ChEBI" id="CHEBI:30616"/>
        <dbReference type="ChEBI" id="CHEBI:58069"/>
        <dbReference type="ChEBI" id="CHEBI:60377"/>
        <dbReference type="ChEBI" id="CHEBI:456216"/>
        <dbReference type="EC" id="2.7.4.25"/>
    </reaction>
</comment>
<evidence type="ECO:0000256" key="5">
    <source>
        <dbReference type="ARBA" id="ARBA00022840"/>
    </source>
</evidence>
<dbReference type="AlphaFoldDB" id="A0A059XRS5"/>
<dbReference type="InterPro" id="IPR003136">
    <property type="entry name" value="Cytidylate_kin"/>
</dbReference>
<name>A0A059XRS5_9BACT</name>
<dbReference type="RefSeq" id="WP_038562225.1">
    <property type="nucleotide sequence ID" value="NZ_AP018940.1"/>
</dbReference>
<sequence>MNHKKINVAIDGPSSAGKSTVSEEIAKRLGYTFLSSGSIYRAIAYVLIKNKINHTDENAVSDCLNNEFLKISLDNQQKIYVDGEDITRSIRSNEVSKVSSEIAIYKAVRQYVVEFIQHMTKSSKGFIMDGRDTTYKIMPYAELKVYLDATPHERARRRYLQNIELGFNTSYEEVLDAVKTRDDQDFNRANDPLKRVDDASYIDCTNMTFSEVVNEIIRQIEEIINAQ</sequence>
<dbReference type="OrthoDB" id="9807434at2"/>
<protein>
    <recommendedName>
        <fullName evidence="8">Cytidylate kinase</fullName>
        <shortName evidence="8">CK</shortName>
        <ecNumber evidence="8">2.7.4.25</ecNumber>
    </recommendedName>
    <alternativeName>
        <fullName evidence="8">Cytidine monophosphate kinase</fullName>
        <shortName evidence="8">CMP kinase</shortName>
    </alternativeName>
</protein>
<comment type="catalytic activity">
    <reaction evidence="6 8">
        <text>dCMP + ATP = dCDP + ADP</text>
        <dbReference type="Rhea" id="RHEA:25094"/>
        <dbReference type="ChEBI" id="CHEBI:30616"/>
        <dbReference type="ChEBI" id="CHEBI:57566"/>
        <dbReference type="ChEBI" id="CHEBI:58593"/>
        <dbReference type="ChEBI" id="CHEBI:456216"/>
        <dbReference type="EC" id="2.7.4.25"/>
    </reaction>
</comment>
<keyword evidence="10" id="KW-1185">Reference proteome</keyword>
<dbReference type="Proteomes" id="UP000027088">
    <property type="component" value="Chromosome"/>
</dbReference>
<dbReference type="GO" id="GO:0006220">
    <property type="term" value="P:pyrimidine nucleotide metabolic process"/>
    <property type="evidence" value="ECO:0007669"/>
    <property type="project" value="UniProtKB-UniRule"/>
</dbReference>
<comment type="similarity">
    <text evidence="1 8">Belongs to the cytidylate kinase family. Type 1 subfamily.</text>
</comment>
<dbReference type="EC" id="2.7.4.25" evidence="8"/>
<evidence type="ECO:0000256" key="6">
    <source>
        <dbReference type="ARBA" id="ARBA00047615"/>
    </source>
</evidence>
<evidence type="ECO:0000256" key="2">
    <source>
        <dbReference type="ARBA" id="ARBA00022679"/>
    </source>
</evidence>
<reference evidence="9 10" key="1">
    <citation type="journal article" date="2014" name="Genome Announc.">
        <title>Complete Genome Sequence of the Bovine Mastitis Pathogen Mycoplasma californicum Strain ST-6T (ATCC 33461T).</title>
        <authorList>
            <person name="Calcutt M.J."/>
            <person name="Foecking M.F."/>
            <person name="Fox L.K."/>
        </authorList>
    </citation>
    <scope>NUCLEOTIDE SEQUENCE [LARGE SCALE GENOMIC DNA]</scope>
    <source>
        <strain evidence="9 10">ST-6</strain>
    </source>
</reference>
<dbReference type="InterPro" id="IPR027417">
    <property type="entry name" value="P-loop_NTPase"/>
</dbReference>
<accession>A0A059XRS5</accession>
<evidence type="ECO:0000313" key="9">
    <source>
        <dbReference type="EMBL" id="AIA29730.1"/>
    </source>
</evidence>
<dbReference type="CDD" id="cd02020">
    <property type="entry name" value="CMPK"/>
    <property type="match status" value="1"/>
</dbReference>
<keyword evidence="8" id="KW-0963">Cytoplasm</keyword>
<dbReference type="KEGG" id="mcr:MCFN_03080"/>
<dbReference type="InterPro" id="IPR011994">
    <property type="entry name" value="Cytidylate_kinase_dom"/>
</dbReference>
<dbReference type="EMBL" id="CP007521">
    <property type="protein sequence ID" value="AIA29730.1"/>
    <property type="molecule type" value="Genomic_DNA"/>
</dbReference>
<evidence type="ECO:0000256" key="7">
    <source>
        <dbReference type="ARBA" id="ARBA00048478"/>
    </source>
</evidence>
<keyword evidence="4 8" id="KW-0418">Kinase</keyword>
<dbReference type="Pfam" id="PF02224">
    <property type="entry name" value="Cytidylate_kin"/>
    <property type="match status" value="1"/>
</dbReference>
<evidence type="ECO:0000313" key="10">
    <source>
        <dbReference type="Proteomes" id="UP000027088"/>
    </source>
</evidence>
<evidence type="ECO:0000256" key="3">
    <source>
        <dbReference type="ARBA" id="ARBA00022741"/>
    </source>
</evidence>
<gene>
    <name evidence="8 9" type="primary">cmk</name>
    <name evidence="9" type="ORF">MCFN_03080</name>
</gene>
<proteinExistence type="inferred from homology"/>
<dbReference type="HAMAP" id="MF_00238">
    <property type="entry name" value="Cytidyl_kinase_type1"/>
    <property type="match status" value="1"/>
</dbReference>
<organism evidence="9 10">
    <name type="scientific">Mycoplasmopsis californica</name>
    <dbReference type="NCBI Taxonomy" id="2113"/>
    <lineage>
        <taxon>Bacteria</taxon>
        <taxon>Bacillati</taxon>
        <taxon>Mycoplasmatota</taxon>
        <taxon>Mycoplasmoidales</taxon>
        <taxon>Metamycoplasmataceae</taxon>
        <taxon>Mycoplasmopsis</taxon>
    </lineage>
</organism>
<keyword evidence="5 8" id="KW-0067">ATP-binding</keyword>
<dbReference type="Gene3D" id="3.40.50.300">
    <property type="entry name" value="P-loop containing nucleotide triphosphate hydrolases"/>
    <property type="match status" value="1"/>
</dbReference>
<comment type="subcellular location">
    <subcellularLocation>
        <location evidence="8">Cytoplasm</location>
    </subcellularLocation>
</comment>
<dbReference type="GO" id="GO:0005524">
    <property type="term" value="F:ATP binding"/>
    <property type="evidence" value="ECO:0007669"/>
    <property type="project" value="UniProtKB-UniRule"/>
</dbReference>
<keyword evidence="2 8" id="KW-0808">Transferase</keyword>
<dbReference type="SUPFAM" id="SSF52540">
    <property type="entry name" value="P-loop containing nucleoside triphosphate hydrolases"/>
    <property type="match status" value="1"/>
</dbReference>